<protein>
    <submittedName>
        <fullName evidence="1">Uncharacterized protein</fullName>
    </submittedName>
</protein>
<accession>A0A834BML9</accession>
<name>A0A834BML9_9CHIR</name>
<dbReference type="AlphaFoldDB" id="A0A834BML9"/>
<proteinExistence type="predicted"/>
<sequence length="179" mass="19436">MLGRFQSPLISLPFLETQDKGQAPSYCQCTADRRVGPGRPLAPHSPQPGTCPPVRAWPTPASHIGLHLACRPTAQPPLPYLSTAAPPFRLGPCWRGLPPGWGDPVLPGAFEKCPTWSRAAPRLPACLPPPQMLLEAKCLSAALHPPGTWVRDMDFPWLLPLKECARMLNLLVTHAVTVP</sequence>
<evidence type="ECO:0000313" key="2">
    <source>
        <dbReference type="Proteomes" id="UP000664940"/>
    </source>
</evidence>
<reference evidence="1 2" key="1">
    <citation type="journal article" date="2020" name="Nature">
        <title>Six reference-quality genomes reveal evolution of bat adaptations.</title>
        <authorList>
            <person name="Jebb D."/>
            <person name="Huang Z."/>
            <person name="Pippel M."/>
            <person name="Hughes G.M."/>
            <person name="Lavrichenko K."/>
            <person name="Devanna P."/>
            <person name="Winkler S."/>
            <person name="Jermiin L.S."/>
            <person name="Skirmuntt E.C."/>
            <person name="Katzourakis A."/>
            <person name="Burkitt-Gray L."/>
            <person name="Ray D.A."/>
            <person name="Sullivan K.A.M."/>
            <person name="Roscito J.G."/>
            <person name="Kirilenko B.M."/>
            <person name="Davalos L.M."/>
            <person name="Corthals A.P."/>
            <person name="Power M.L."/>
            <person name="Jones G."/>
            <person name="Ransome R.D."/>
            <person name="Dechmann D.K.N."/>
            <person name="Locatelli A.G."/>
            <person name="Puechmaille S.J."/>
            <person name="Fedrigo O."/>
            <person name="Jarvis E.D."/>
            <person name="Hiller M."/>
            <person name="Vernes S.C."/>
            <person name="Myers E.W."/>
            <person name="Teeling E.C."/>
        </authorList>
    </citation>
    <scope>NUCLEOTIDE SEQUENCE [LARGE SCALE GENOMIC DNA]</scope>
    <source>
        <strain evidence="1">Bat1K_MPI-CBG_1</strain>
    </source>
</reference>
<organism evidence="1 2">
    <name type="scientific">Phyllostomus discolor</name>
    <name type="common">pale spear-nosed bat</name>
    <dbReference type="NCBI Taxonomy" id="89673"/>
    <lineage>
        <taxon>Eukaryota</taxon>
        <taxon>Metazoa</taxon>
        <taxon>Chordata</taxon>
        <taxon>Craniata</taxon>
        <taxon>Vertebrata</taxon>
        <taxon>Euteleostomi</taxon>
        <taxon>Mammalia</taxon>
        <taxon>Eutheria</taxon>
        <taxon>Laurasiatheria</taxon>
        <taxon>Chiroptera</taxon>
        <taxon>Yangochiroptera</taxon>
        <taxon>Phyllostomidae</taxon>
        <taxon>Phyllostominae</taxon>
        <taxon>Phyllostomus</taxon>
    </lineage>
</organism>
<dbReference type="EMBL" id="JABVXQ010000001">
    <property type="protein sequence ID" value="KAF6130820.1"/>
    <property type="molecule type" value="Genomic_DNA"/>
</dbReference>
<dbReference type="Proteomes" id="UP000664940">
    <property type="component" value="Unassembled WGS sequence"/>
</dbReference>
<comment type="caution">
    <text evidence="1">The sequence shown here is derived from an EMBL/GenBank/DDBJ whole genome shotgun (WGS) entry which is preliminary data.</text>
</comment>
<evidence type="ECO:0000313" key="1">
    <source>
        <dbReference type="EMBL" id="KAF6130820.1"/>
    </source>
</evidence>
<gene>
    <name evidence="1" type="ORF">HJG60_007798</name>
</gene>